<keyword evidence="6" id="KW-1185">Reference proteome</keyword>
<evidence type="ECO:0000313" key="5">
    <source>
        <dbReference type="EMBL" id="APT92638.1"/>
    </source>
</evidence>
<evidence type="ECO:0000256" key="1">
    <source>
        <dbReference type="ARBA" id="ARBA00003999"/>
    </source>
</evidence>
<comment type="similarity">
    <text evidence="2 4">Belongs to the NrdI family.</text>
</comment>
<reference evidence="5 6" key="1">
    <citation type="submission" date="2014-08" db="EMBL/GenBank/DDBJ databases">
        <title>Complete genome sequence of Corynebacterium phocae M408/89/1(T)(=DSM 44612(T)), isolated from the common seal (Phoca vitulina).</title>
        <authorList>
            <person name="Ruckert C."/>
            <person name="Albersmeier A."/>
            <person name="Winkler A."/>
            <person name="Kalinowski J."/>
        </authorList>
    </citation>
    <scope>NUCLEOTIDE SEQUENCE [LARGE SCALE GENOMIC DNA]</scope>
    <source>
        <strain evidence="5 6">M408/89/1</strain>
    </source>
</reference>
<evidence type="ECO:0000313" key="6">
    <source>
        <dbReference type="Proteomes" id="UP000185491"/>
    </source>
</evidence>
<evidence type="ECO:0000256" key="3">
    <source>
        <dbReference type="ARBA" id="ARBA00020129"/>
    </source>
</evidence>
<dbReference type="EMBL" id="CP009249">
    <property type="protein sequence ID" value="APT92638.1"/>
    <property type="molecule type" value="Genomic_DNA"/>
</dbReference>
<evidence type="ECO:0000256" key="4">
    <source>
        <dbReference type="HAMAP-Rule" id="MF_00128"/>
    </source>
</evidence>
<sequence length="156" mass="17155">MSAQGADTPHLVYFSSISENTRRFVEKLGIEAARIPLRPRKEGMLYVNSPYVLIVPTYGGGNPKAAIPPQVRGFLNVPENRALLRGVIPSGNTNFGEAYCSAGPMIARKCGVPELYQFELLGTSRDVEVVREGLLKFFESDLFTGHPSDTQSKDHN</sequence>
<dbReference type="AlphaFoldDB" id="A0A1L7D3E0"/>
<dbReference type="HAMAP" id="MF_00128">
    <property type="entry name" value="NrdI"/>
    <property type="match status" value="1"/>
</dbReference>
<dbReference type="GO" id="GO:0010181">
    <property type="term" value="F:FMN binding"/>
    <property type="evidence" value="ECO:0007669"/>
    <property type="project" value="InterPro"/>
</dbReference>
<dbReference type="PANTHER" id="PTHR37297">
    <property type="entry name" value="PROTEIN NRDI"/>
    <property type="match status" value="1"/>
</dbReference>
<organism evidence="5 6">
    <name type="scientific">Corynebacterium phocae</name>
    <dbReference type="NCBI Taxonomy" id="161895"/>
    <lineage>
        <taxon>Bacteria</taxon>
        <taxon>Bacillati</taxon>
        <taxon>Actinomycetota</taxon>
        <taxon>Actinomycetes</taxon>
        <taxon>Mycobacteriales</taxon>
        <taxon>Corynebacteriaceae</taxon>
        <taxon>Corynebacterium</taxon>
    </lineage>
</organism>
<protein>
    <recommendedName>
        <fullName evidence="3 4">Protein NrdI</fullName>
    </recommendedName>
</protein>
<comment type="function">
    <text evidence="1 4">Probably involved in ribonucleotide reductase function.</text>
</comment>
<proteinExistence type="inferred from homology"/>
<dbReference type="NCBIfam" id="TIGR00333">
    <property type="entry name" value="nrdI"/>
    <property type="match status" value="1"/>
</dbReference>
<dbReference type="STRING" id="161895.CPHO_06735"/>
<dbReference type="Gene3D" id="3.40.50.360">
    <property type="match status" value="1"/>
</dbReference>
<name>A0A1L7D3E0_9CORY</name>
<dbReference type="InterPro" id="IPR029039">
    <property type="entry name" value="Flavoprotein-like_sf"/>
</dbReference>
<accession>A0A1L7D3E0</accession>
<evidence type="ECO:0000256" key="2">
    <source>
        <dbReference type="ARBA" id="ARBA00009942"/>
    </source>
</evidence>
<dbReference type="InterPro" id="IPR004465">
    <property type="entry name" value="RNR_NrdI"/>
</dbReference>
<dbReference type="PANTHER" id="PTHR37297:SF1">
    <property type="entry name" value="PROTEIN NRDI"/>
    <property type="match status" value="1"/>
</dbReference>
<dbReference type="KEGG" id="cpho:CPHO_06735"/>
<dbReference type="InterPro" id="IPR020852">
    <property type="entry name" value="RNR_Ib_NrdI_bac"/>
</dbReference>
<dbReference type="RefSeq" id="WP_075734313.1">
    <property type="nucleotide sequence ID" value="NZ_CP009249.1"/>
</dbReference>
<gene>
    <name evidence="4" type="primary">nrdI</name>
    <name evidence="5" type="ORF">CPHO_06735</name>
</gene>
<dbReference type="Proteomes" id="UP000185491">
    <property type="component" value="Chromosome"/>
</dbReference>
<dbReference type="SUPFAM" id="SSF52218">
    <property type="entry name" value="Flavoproteins"/>
    <property type="match status" value="1"/>
</dbReference>
<dbReference type="PIRSF" id="PIRSF005087">
    <property type="entry name" value="NrdI"/>
    <property type="match status" value="1"/>
</dbReference>
<dbReference type="Pfam" id="PF07972">
    <property type="entry name" value="Flavodoxin_NdrI"/>
    <property type="match status" value="1"/>
</dbReference>
<dbReference type="OrthoDB" id="350535at2"/>